<evidence type="ECO:0000313" key="5">
    <source>
        <dbReference type="EMBL" id="CAE0048396.1"/>
    </source>
</evidence>
<name>A0A7S2ZQW6_9RHOD</name>
<evidence type="ECO:0000256" key="3">
    <source>
        <dbReference type="SAM" id="MobiDB-lite"/>
    </source>
</evidence>
<dbReference type="Pfam" id="PF16016">
    <property type="entry name" value="VASt"/>
    <property type="match status" value="1"/>
</dbReference>
<dbReference type="PROSITE" id="PS51778">
    <property type="entry name" value="VAST"/>
    <property type="match status" value="1"/>
</dbReference>
<dbReference type="PANTHER" id="PTHR47666:SF1">
    <property type="entry name" value="PROTEIN VASCULAR ASSOCIATED DEATH 1, CHLOROPLASTIC"/>
    <property type="match status" value="1"/>
</dbReference>
<accession>A0A7S2ZQW6</accession>
<organism evidence="5">
    <name type="scientific">Rhodosorus marinus</name>
    <dbReference type="NCBI Taxonomy" id="101924"/>
    <lineage>
        <taxon>Eukaryota</taxon>
        <taxon>Rhodophyta</taxon>
        <taxon>Stylonematophyceae</taxon>
        <taxon>Stylonematales</taxon>
        <taxon>Stylonemataceae</taxon>
        <taxon>Rhodosorus</taxon>
    </lineage>
</organism>
<evidence type="ECO:0000256" key="1">
    <source>
        <dbReference type="ARBA" id="ARBA00004370"/>
    </source>
</evidence>
<dbReference type="PANTHER" id="PTHR47666">
    <property type="entry name" value="PROTEIN VASCULAR ASSOCIATED DEATH 1, CHLOROPLASTIC"/>
    <property type="match status" value="1"/>
</dbReference>
<dbReference type="InterPro" id="IPR031968">
    <property type="entry name" value="VASt"/>
</dbReference>
<evidence type="ECO:0000259" key="4">
    <source>
        <dbReference type="PROSITE" id="PS51778"/>
    </source>
</evidence>
<reference evidence="5" key="1">
    <citation type="submission" date="2021-01" db="EMBL/GenBank/DDBJ databases">
        <authorList>
            <person name="Corre E."/>
            <person name="Pelletier E."/>
            <person name="Niang G."/>
            <person name="Scheremetjew M."/>
            <person name="Finn R."/>
            <person name="Kale V."/>
            <person name="Holt S."/>
            <person name="Cochrane G."/>
            <person name="Meng A."/>
            <person name="Brown T."/>
            <person name="Cohen L."/>
        </authorList>
    </citation>
    <scope>NUCLEOTIDE SEQUENCE</scope>
    <source>
        <strain evidence="5">CCMP 769</strain>
    </source>
</reference>
<comment type="subcellular location">
    <subcellularLocation>
        <location evidence="1">Membrane</location>
    </subcellularLocation>
</comment>
<protein>
    <recommendedName>
        <fullName evidence="4">VASt domain-containing protein</fullName>
    </recommendedName>
</protein>
<gene>
    <name evidence="5" type="ORF">RMAR00112_LOCUS16385</name>
</gene>
<feature type="compositionally biased region" description="Polar residues" evidence="3">
    <location>
        <begin position="1"/>
        <end position="10"/>
    </location>
</feature>
<dbReference type="EMBL" id="HBHW01021196">
    <property type="protein sequence ID" value="CAE0048396.1"/>
    <property type="molecule type" value="Transcribed_RNA"/>
</dbReference>
<proteinExistence type="predicted"/>
<feature type="compositionally biased region" description="Basic and acidic residues" evidence="3">
    <location>
        <begin position="29"/>
        <end position="39"/>
    </location>
</feature>
<evidence type="ECO:0000256" key="2">
    <source>
        <dbReference type="ARBA" id="ARBA00023136"/>
    </source>
</evidence>
<dbReference type="AlphaFoldDB" id="A0A7S2ZQW6"/>
<sequence>MASAASQATGIDQDGRNKVEPEAGILGKDPPEQDKGDVREDSVWVEKGDVLDFKHGKAFTQRKQVFKRHLEVNIRDLFRYIYEDGVNIYTDFHKSVMGDWDVKITSWENVGGHRERTGSFKKKLNYTIGPKHTRVAEKSFLAFTSTGFRLEWEIHNKDVPMGSSFRVENYFDFHDAGEGQTICIGYTAVNFLAFNLLKGKIESGALKDTPGAYAKLLDFITYGMERYFAEKNLSKLSVA</sequence>
<feature type="region of interest" description="Disordered" evidence="3">
    <location>
        <begin position="1"/>
        <end position="39"/>
    </location>
</feature>
<feature type="domain" description="VASt" evidence="4">
    <location>
        <begin position="61"/>
        <end position="228"/>
    </location>
</feature>
<keyword evidence="2" id="KW-0472">Membrane</keyword>
<dbReference type="GO" id="GO:0016020">
    <property type="term" value="C:membrane"/>
    <property type="evidence" value="ECO:0007669"/>
    <property type="project" value="UniProtKB-SubCell"/>
</dbReference>